<comment type="caution">
    <text evidence="8">The sequence shown here is derived from an EMBL/GenBank/DDBJ whole genome shotgun (WGS) entry which is preliminary data.</text>
</comment>
<sequence>MIRKKFHKFFSALTFLFLILGLPLAADEKAGSQQNYFQANPIIAEINGEIIRFEDLRDKAAQDAAQALYDQLARLLPNLVLNELAKSDSEIDPNPKFTINEDMITLFYKQNRLENRGSIDELRPQIHDYLANQLKQESVYRQYNEALSKGLVKSYLQAPSEFLLETNVGQGYLRGNKKAKVILLEYSDYQCPFCARVQNILTELIKEYGSRVAFGYRHFPLPFHKEADEAAIAAECARDQGKFEVLHSLLFKNQKNQFVENLVGYADEIGVKDVDQYEKCIIEENYRSRVLDDLKAGQKAGVTGTPGFFIGTFDSKSGRVRGELLSGARPFQDFKQALEKYLNHQS</sequence>
<comment type="similarity">
    <text evidence="1">Belongs to the thioredoxin family. DsbA subfamily.</text>
</comment>
<evidence type="ECO:0000313" key="8">
    <source>
        <dbReference type="EMBL" id="MAH64059.1"/>
    </source>
</evidence>
<keyword evidence="4" id="KW-1015">Disulfide bond</keyword>
<gene>
    <name evidence="8" type="ORF">CMN54_11570</name>
</gene>
<protein>
    <recommendedName>
        <fullName evidence="7">Thioredoxin domain-containing protein</fullName>
    </recommendedName>
</protein>
<reference evidence="9" key="1">
    <citation type="submission" date="2017-09" db="EMBL/GenBank/DDBJ databases">
        <title>The Reconstruction of 2,631 Draft Metagenome-Assembled Genomes from the Global Oceans.</title>
        <authorList>
            <person name="Tully B.J."/>
            <person name="Graham E.D."/>
            <person name="Heidelberg J.F."/>
        </authorList>
    </citation>
    <scope>NUCLEOTIDE SEQUENCE [LARGE SCALE GENOMIC DNA]</scope>
</reference>
<dbReference type="InterPro" id="IPR036249">
    <property type="entry name" value="Thioredoxin-like_sf"/>
</dbReference>
<dbReference type="PROSITE" id="PS51352">
    <property type="entry name" value="THIOREDOXIN_2"/>
    <property type="match status" value="1"/>
</dbReference>
<evidence type="ECO:0000256" key="4">
    <source>
        <dbReference type="ARBA" id="ARBA00023157"/>
    </source>
</evidence>
<evidence type="ECO:0000256" key="5">
    <source>
        <dbReference type="ARBA" id="ARBA00023284"/>
    </source>
</evidence>
<keyword evidence="3" id="KW-0560">Oxidoreductase</keyword>
<dbReference type="Gene3D" id="3.40.30.10">
    <property type="entry name" value="Glutaredoxin"/>
    <property type="match status" value="1"/>
</dbReference>
<dbReference type="SUPFAM" id="SSF52833">
    <property type="entry name" value="Thioredoxin-like"/>
    <property type="match status" value="1"/>
</dbReference>
<name>A0A2D6YLL9_9DELT</name>
<evidence type="ECO:0000256" key="1">
    <source>
        <dbReference type="ARBA" id="ARBA00005791"/>
    </source>
</evidence>
<evidence type="ECO:0000256" key="2">
    <source>
        <dbReference type="ARBA" id="ARBA00022729"/>
    </source>
</evidence>
<feature type="signal peptide" evidence="6">
    <location>
        <begin position="1"/>
        <end position="25"/>
    </location>
</feature>
<dbReference type="GO" id="GO:0016491">
    <property type="term" value="F:oxidoreductase activity"/>
    <property type="evidence" value="ECO:0007669"/>
    <property type="project" value="UniProtKB-KW"/>
</dbReference>
<organism evidence="8 9">
    <name type="scientific">SAR324 cluster bacterium</name>
    <dbReference type="NCBI Taxonomy" id="2024889"/>
    <lineage>
        <taxon>Bacteria</taxon>
        <taxon>Deltaproteobacteria</taxon>
        <taxon>SAR324 cluster</taxon>
    </lineage>
</organism>
<evidence type="ECO:0000313" key="9">
    <source>
        <dbReference type="Proteomes" id="UP000226525"/>
    </source>
</evidence>
<dbReference type="Proteomes" id="UP000226525">
    <property type="component" value="Unassembled WGS sequence"/>
</dbReference>
<dbReference type="PANTHER" id="PTHR13887">
    <property type="entry name" value="GLUTATHIONE S-TRANSFERASE KAPPA"/>
    <property type="match status" value="1"/>
</dbReference>
<keyword evidence="2 6" id="KW-0732">Signal</keyword>
<feature type="domain" description="Thioredoxin" evidence="7">
    <location>
        <begin position="152"/>
        <end position="343"/>
    </location>
</feature>
<dbReference type="AlphaFoldDB" id="A0A2D6YLL9"/>
<accession>A0A2D6YLL9</accession>
<dbReference type="InterPro" id="IPR013766">
    <property type="entry name" value="Thioredoxin_domain"/>
</dbReference>
<dbReference type="PANTHER" id="PTHR13887:SF14">
    <property type="entry name" value="DISULFIDE BOND FORMATION PROTEIN D"/>
    <property type="match status" value="1"/>
</dbReference>
<evidence type="ECO:0000259" key="7">
    <source>
        <dbReference type="PROSITE" id="PS51352"/>
    </source>
</evidence>
<proteinExistence type="inferred from homology"/>
<dbReference type="Pfam" id="PF13462">
    <property type="entry name" value="Thioredoxin_4"/>
    <property type="match status" value="1"/>
</dbReference>
<feature type="chain" id="PRO_5014906691" description="Thioredoxin domain-containing protein" evidence="6">
    <location>
        <begin position="26"/>
        <end position="346"/>
    </location>
</feature>
<keyword evidence="5" id="KW-0676">Redox-active center</keyword>
<evidence type="ECO:0000256" key="6">
    <source>
        <dbReference type="SAM" id="SignalP"/>
    </source>
</evidence>
<dbReference type="EMBL" id="NZEX01000131">
    <property type="protein sequence ID" value="MAH64059.1"/>
    <property type="molecule type" value="Genomic_DNA"/>
</dbReference>
<evidence type="ECO:0000256" key="3">
    <source>
        <dbReference type="ARBA" id="ARBA00023002"/>
    </source>
</evidence>
<dbReference type="InterPro" id="IPR012336">
    <property type="entry name" value="Thioredoxin-like_fold"/>
</dbReference>